<dbReference type="Proteomes" id="UP000078397">
    <property type="component" value="Unassembled WGS sequence"/>
</dbReference>
<dbReference type="Gene3D" id="3.40.50.1580">
    <property type="entry name" value="Nucleoside phosphorylase domain"/>
    <property type="match status" value="1"/>
</dbReference>
<accession>A0A219AP56</accession>
<dbReference type="EMBL" id="LSBJ02000009">
    <property type="protein sequence ID" value="OWT42618.1"/>
    <property type="molecule type" value="Genomic_DNA"/>
</dbReference>
<feature type="domain" description="Nephrocystin 3-like N-terminal" evidence="4">
    <location>
        <begin position="409"/>
        <end position="580"/>
    </location>
</feature>
<dbReference type="Pfam" id="PF00023">
    <property type="entry name" value="Ank"/>
    <property type="match status" value="1"/>
</dbReference>
<feature type="repeat" description="ANK" evidence="2">
    <location>
        <begin position="1245"/>
        <end position="1277"/>
    </location>
</feature>
<dbReference type="GO" id="GO:0009116">
    <property type="term" value="P:nucleoside metabolic process"/>
    <property type="evidence" value="ECO:0007669"/>
    <property type="project" value="InterPro"/>
</dbReference>
<dbReference type="InterPro" id="IPR002110">
    <property type="entry name" value="Ankyrin_rpt"/>
</dbReference>
<feature type="repeat" description="ANK" evidence="2">
    <location>
        <begin position="1042"/>
        <end position="1074"/>
    </location>
</feature>
<dbReference type="KEGG" id="pchm:VFPPC_18230"/>
<evidence type="ECO:0000256" key="1">
    <source>
        <dbReference type="ARBA" id="ARBA00022737"/>
    </source>
</evidence>
<gene>
    <name evidence="5" type="ORF">VFPPC_18230</name>
</gene>
<dbReference type="SUPFAM" id="SSF48403">
    <property type="entry name" value="Ankyrin repeat"/>
    <property type="match status" value="1"/>
</dbReference>
<keyword evidence="2" id="KW-0040">ANK repeat</keyword>
<dbReference type="PANTHER" id="PTHR46082">
    <property type="entry name" value="ATP/GTP-BINDING PROTEIN-RELATED"/>
    <property type="match status" value="1"/>
</dbReference>
<dbReference type="SUPFAM" id="SSF52540">
    <property type="entry name" value="P-loop containing nucleoside triphosphate hydrolases"/>
    <property type="match status" value="1"/>
</dbReference>
<feature type="repeat" description="ANK" evidence="2">
    <location>
        <begin position="1138"/>
        <end position="1172"/>
    </location>
</feature>
<dbReference type="InterPro" id="IPR053137">
    <property type="entry name" value="NLR-like"/>
</dbReference>
<dbReference type="PROSITE" id="PS50088">
    <property type="entry name" value="ANK_REPEAT"/>
    <property type="match status" value="8"/>
</dbReference>
<keyword evidence="6" id="KW-1185">Reference proteome</keyword>
<feature type="repeat" description="ANK" evidence="2">
    <location>
        <begin position="1278"/>
        <end position="1310"/>
    </location>
</feature>
<sequence>MSKRPIPIENAPEEGHGRWKRPRTPLNEGLTLPVRSPRRYANEDYTVGWICALVTEYVAAQALLDETHEQPIVSRHDEGDYVLGKFGRHNVVLAVMPGGEYGNSSATATAKDLRNTFPNITFGLMVGIGGGAPSPRNDIRLGDVVVSLPSNGRGGVFQYDFGKTIQNQAFRTTGFLNQPPRILRSAVNGLKAQYKIRGHKFRDTIEDVFKRIPRLKSEYKRPDPTSDRLYKSDFLHPADNGASCTDTCGADPRTLVSRLERKEDEDNPVVHYGLIASADTLMKDAKLRDRLVREKDVLCFEMEAAGLMNNFPCLVIRGICDYSDTHKSKDWQGYAAMTAAAYAKDLLLRISLRDVESLRETRRNSPERIDVTDRESPIDEEKLRLFLNSLRFDTINNRQQLIKDAHAKTCEWLLDEDQYLDWLNPDKLEEHQGFLWIKGKPGAGKSTLMNYAYTKALKKMKNTSVVAFFFNARGHTLEKTMVGMYRSLLLQLLKKIPKLQAVISLPETATSNNYQWSIALLQSMFKQAILGLDRSCVICFIDALDECEEAQVRDMIKFLERLSLSAVSCRINFRVCFASRYYPNISIAKGLTLELEKQMGHTKDITAYIETELKIDDSPTSDEIRFELREKASGVFMWVFLVIDILNTASDRGRCHNLKQKLREIPGTLHELFRDMLKRDEHNKDELLLCIQWVLFARQPLSPRELYFAILAGTVPDVISTLKSGAIPLTTIKKFILDASKGLLELTTSDTPTVQFIHESVKDFLIKDNGLSEICSYADQGFLARSHERLKTCCVDYLGNASVSLVDDETMIIGTFRQAAKIRESRFQESPFLQYAVQNILYHADLAAEQVDQTKFLQNFPRTRWMRLVNIYRQTVHRYQNASLLYILAEQNCGSLIKHQSNSLSCFEIENERYYTPIFASLCTKSHKATRGLLQALAESQGYSSAAPDICEQYDRMTVGISESDELDAVISRRKAPYDICELPYELNNEIIWHAFLIAYNYSDMQVTKTPKGPLIWALENSNRQLLKIMLENGVDIETRIYKDTLLQHATRYDQKALVKFLLEKGADIEAPGETVLQLALSRRNRAMVQLLLDNGAKADYLNAKTQRNLQNAIYCRQEAIVKVLLENGANTEAEDSFGRTPLHEAVACKSAGAAIVALLLEGGANIEAVCLSDLRKWTPLLEATYWGHEAIVKLLLDNGANIEAVDFKGNTPLCLAVADNREEIVALLLERGANTETVYLSASRKWTPLLEATERGNKAIVKLLLENGANTKAVDFLERTPLHVAVAYKSAAIIALLLGNGANMEAVDSEGNTPLRLAVADNSEAIVALLLERGASIESLDPGCRTAVLGLSKLALFTSRHRPTCARPPSPSASPRIVIDLTDTD</sequence>
<dbReference type="InterPro" id="IPR036770">
    <property type="entry name" value="Ankyrin_rpt-contain_sf"/>
</dbReference>
<dbReference type="Gene3D" id="3.40.50.300">
    <property type="entry name" value="P-loop containing nucleotide triphosphate hydrolases"/>
    <property type="match status" value="1"/>
</dbReference>
<evidence type="ECO:0000256" key="3">
    <source>
        <dbReference type="SAM" id="MobiDB-lite"/>
    </source>
</evidence>
<name>A0A219AP56_METCM</name>
<feature type="repeat" description="ANK" evidence="2">
    <location>
        <begin position="1176"/>
        <end position="1208"/>
    </location>
</feature>
<proteinExistence type="predicted"/>
<dbReference type="STRING" id="1380566.A0A219AP56"/>
<dbReference type="PANTHER" id="PTHR46082:SF11">
    <property type="entry name" value="AAA+ ATPASE DOMAIN-CONTAINING PROTEIN-RELATED"/>
    <property type="match status" value="1"/>
</dbReference>
<feature type="repeat" description="ANK" evidence="2">
    <location>
        <begin position="1209"/>
        <end position="1241"/>
    </location>
</feature>
<reference evidence="5 6" key="1">
    <citation type="journal article" date="2016" name="PLoS Pathog.">
        <title>Biosynthesis of antibiotic leucinostatins in bio-control fungus Purpureocillium lilacinum and their inhibition on phytophthora revealed by genome mining.</title>
        <authorList>
            <person name="Wang G."/>
            <person name="Liu Z."/>
            <person name="Lin R."/>
            <person name="Li E."/>
            <person name="Mao Z."/>
            <person name="Ling J."/>
            <person name="Yang Y."/>
            <person name="Yin W.B."/>
            <person name="Xie B."/>
        </authorList>
    </citation>
    <scope>NUCLEOTIDE SEQUENCE [LARGE SCALE GENOMIC DNA]</scope>
    <source>
        <strain evidence="5">170</strain>
    </source>
</reference>
<protein>
    <submittedName>
        <fullName evidence="5">NACHT and ankyrin domain protein</fullName>
    </submittedName>
</protein>
<feature type="repeat" description="ANK" evidence="2">
    <location>
        <begin position="1072"/>
        <end position="1104"/>
    </location>
</feature>
<dbReference type="InterPro" id="IPR035994">
    <property type="entry name" value="Nucleoside_phosphorylase_sf"/>
</dbReference>
<evidence type="ECO:0000313" key="5">
    <source>
        <dbReference type="EMBL" id="OWT42618.1"/>
    </source>
</evidence>
<evidence type="ECO:0000259" key="4">
    <source>
        <dbReference type="Pfam" id="PF24883"/>
    </source>
</evidence>
<dbReference type="InterPro" id="IPR056884">
    <property type="entry name" value="NPHP3-like_N"/>
</dbReference>
<dbReference type="SMART" id="SM00248">
    <property type="entry name" value="ANK"/>
    <property type="match status" value="10"/>
</dbReference>
<evidence type="ECO:0000256" key="2">
    <source>
        <dbReference type="PROSITE-ProRule" id="PRU00023"/>
    </source>
</evidence>
<dbReference type="GO" id="GO:0003824">
    <property type="term" value="F:catalytic activity"/>
    <property type="evidence" value="ECO:0007669"/>
    <property type="project" value="InterPro"/>
</dbReference>
<organism evidence="5 6">
    <name type="scientific">Pochonia chlamydosporia 170</name>
    <dbReference type="NCBI Taxonomy" id="1380566"/>
    <lineage>
        <taxon>Eukaryota</taxon>
        <taxon>Fungi</taxon>
        <taxon>Dikarya</taxon>
        <taxon>Ascomycota</taxon>
        <taxon>Pezizomycotina</taxon>
        <taxon>Sordariomycetes</taxon>
        <taxon>Hypocreomycetidae</taxon>
        <taxon>Hypocreales</taxon>
        <taxon>Clavicipitaceae</taxon>
        <taxon>Pochonia</taxon>
    </lineage>
</organism>
<evidence type="ECO:0000313" key="6">
    <source>
        <dbReference type="Proteomes" id="UP000078397"/>
    </source>
</evidence>
<dbReference type="InterPro" id="IPR027417">
    <property type="entry name" value="P-loop_NTPase"/>
</dbReference>
<dbReference type="Pfam" id="PF12796">
    <property type="entry name" value="Ank_2"/>
    <property type="match status" value="3"/>
</dbReference>
<dbReference type="PROSITE" id="PS50297">
    <property type="entry name" value="ANK_REP_REGION"/>
    <property type="match status" value="7"/>
</dbReference>
<feature type="repeat" description="ANK" evidence="2">
    <location>
        <begin position="1311"/>
        <end position="1343"/>
    </location>
</feature>
<comment type="caution">
    <text evidence="5">The sequence shown here is derived from an EMBL/GenBank/DDBJ whole genome shotgun (WGS) entry which is preliminary data.</text>
</comment>
<feature type="region of interest" description="Disordered" evidence="3">
    <location>
        <begin position="1"/>
        <end position="28"/>
    </location>
</feature>
<keyword evidence="1" id="KW-0677">Repeat</keyword>
<dbReference type="OrthoDB" id="4955385at2759"/>
<dbReference type="Gene3D" id="1.25.40.20">
    <property type="entry name" value="Ankyrin repeat-containing domain"/>
    <property type="match status" value="4"/>
</dbReference>
<dbReference type="GeneID" id="28853005"/>
<dbReference type="RefSeq" id="XP_018138175.1">
    <property type="nucleotide sequence ID" value="XM_018289011.1"/>
</dbReference>
<dbReference type="Pfam" id="PF24883">
    <property type="entry name" value="NPHP3_N"/>
    <property type="match status" value="1"/>
</dbReference>
<dbReference type="SUPFAM" id="SSF53167">
    <property type="entry name" value="Purine and uridine phosphorylases"/>
    <property type="match status" value="1"/>
</dbReference>